<gene>
    <name evidence="1" type="primary">ORF48290</name>
</gene>
<evidence type="ECO:0000313" key="1">
    <source>
        <dbReference type="EMBL" id="CEK63431.1"/>
    </source>
</evidence>
<feature type="non-terminal residue" evidence="1">
    <location>
        <position position="81"/>
    </location>
</feature>
<name>A0A0B6Z6E0_9EUPU</name>
<reference evidence="1" key="1">
    <citation type="submission" date="2014-12" db="EMBL/GenBank/DDBJ databases">
        <title>Insight into the proteome of Arion vulgaris.</title>
        <authorList>
            <person name="Aradska J."/>
            <person name="Bulat T."/>
            <person name="Smidak R."/>
            <person name="Sarate P."/>
            <person name="Gangsoo J."/>
            <person name="Sialana F."/>
            <person name="Bilban M."/>
            <person name="Lubec G."/>
        </authorList>
    </citation>
    <scope>NUCLEOTIDE SEQUENCE</scope>
    <source>
        <tissue evidence="1">Skin</tissue>
    </source>
</reference>
<accession>A0A0B6Z6E0</accession>
<dbReference type="EMBL" id="HACG01016566">
    <property type="protein sequence ID" value="CEK63431.1"/>
    <property type="molecule type" value="Transcribed_RNA"/>
</dbReference>
<organism evidence="1">
    <name type="scientific">Arion vulgaris</name>
    <dbReference type="NCBI Taxonomy" id="1028688"/>
    <lineage>
        <taxon>Eukaryota</taxon>
        <taxon>Metazoa</taxon>
        <taxon>Spiralia</taxon>
        <taxon>Lophotrochozoa</taxon>
        <taxon>Mollusca</taxon>
        <taxon>Gastropoda</taxon>
        <taxon>Heterobranchia</taxon>
        <taxon>Euthyneura</taxon>
        <taxon>Panpulmonata</taxon>
        <taxon>Eupulmonata</taxon>
        <taxon>Stylommatophora</taxon>
        <taxon>Helicina</taxon>
        <taxon>Arionoidea</taxon>
        <taxon>Arionidae</taxon>
        <taxon>Arion</taxon>
    </lineage>
</organism>
<protein>
    <submittedName>
        <fullName evidence="1">Uncharacterized protein</fullName>
    </submittedName>
</protein>
<dbReference type="AlphaFoldDB" id="A0A0B6Z6E0"/>
<sequence length="81" mass="8760">MKPQELSIVFAPCLVGHGGSLDKAQKFIVQLLEGRTDISKKITVFHNTIKTTSPGQTMESSGSFVEDGKVPPLKFGSLLDK</sequence>
<proteinExistence type="predicted"/>